<dbReference type="AlphaFoldDB" id="A0A0M8MUU6"/>
<reference evidence="3 4" key="1">
    <citation type="submission" date="2015-07" db="EMBL/GenBank/DDBJ databases">
        <title>The genome of the fungus Escovopsis weberi, a specialized disease agent of ant agriculture.</title>
        <authorList>
            <person name="de Man T.J."/>
            <person name="Stajich J.E."/>
            <person name="Kubicek C.P."/>
            <person name="Chenthamara K."/>
            <person name="Atanasova L."/>
            <person name="Druzhinina I.S."/>
            <person name="Birnbaum S."/>
            <person name="Barribeau S.M."/>
            <person name="Teiling C."/>
            <person name="Suen G."/>
            <person name="Currie C."/>
            <person name="Gerardo N.M."/>
        </authorList>
    </citation>
    <scope>NUCLEOTIDE SEQUENCE [LARGE SCALE GENOMIC DNA]</scope>
</reference>
<gene>
    <name evidence="3" type="ORF">ESCO_006403</name>
</gene>
<proteinExistence type="predicted"/>
<evidence type="ECO:0000313" key="4">
    <source>
        <dbReference type="Proteomes" id="UP000053831"/>
    </source>
</evidence>
<feature type="compositionally biased region" description="Basic and acidic residues" evidence="1">
    <location>
        <begin position="423"/>
        <end position="439"/>
    </location>
</feature>
<accession>A0A0M8MUU6</accession>
<comment type="caution">
    <text evidence="3">The sequence shown here is derived from an EMBL/GenBank/DDBJ whole genome shotgun (WGS) entry which is preliminary data.</text>
</comment>
<feature type="compositionally biased region" description="Basic and acidic residues" evidence="1">
    <location>
        <begin position="337"/>
        <end position="364"/>
    </location>
</feature>
<dbReference type="Proteomes" id="UP000053831">
    <property type="component" value="Unassembled WGS sequence"/>
</dbReference>
<keyword evidence="2" id="KW-0472">Membrane</keyword>
<feature type="compositionally biased region" description="Basic residues" evidence="1">
    <location>
        <begin position="205"/>
        <end position="214"/>
    </location>
</feature>
<keyword evidence="2" id="KW-1133">Transmembrane helix</keyword>
<dbReference type="STRING" id="150374.A0A0M8MUU6"/>
<evidence type="ECO:0000256" key="2">
    <source>
        <dbReference type="SAM" id="Phobius"/>
    </source>
</evidence>
<feature type="compositionally biased region" description="Gly residues" evidence="1">
    <location>
        <begin position="386"/>
        <end position="402"/>
    </location>
</feature>
<protein>
    <recommendedName>
        <fullName evidence="5">Endosomal spry domain-containing protein</fullName>
    </recommendedName>
</protein>
<evidence type="ECO:0000313" key="3">
    <source>
        <dbReference type="EMBL" id="KOS17247.1"/>
    </source>
</evidence>
<feature type="compositionally biased region" description="Basic and acidic residues" evidence="1">
    <location>
        <begin position="227"/>
        <end position="242"/>
    </location>
</feature>
<feature type="region of interest" description="Disordered" evidence="1">
    <location>
        <begin position="122"/>
        <end position="460"/>
    </location>
</feature>
<dbReference type="EMBL" id="LGSR01000026">
    <property type="protein sequence ID" value="KOS17247.1"/>
    <property type="molecule type" value="Genomic_DNA"/>
</dbReference>
<feature type="compositionally biased region" description="Basic and acidic residues" evidence="1">
    <location>
        <begin position="139"/>
        <end position="149"/>
    </location>
</feature>
<sequence>MAPAIALRDVLAGRAADARLAEAGRLLLHEHLSRRDDNSNKSDPSEGVLDPHDMNNVGFFFLFALIGVAFVVTGIWFFFWAKDGGFHFRDDDWDDYKSTVMRRKGPNGTILSNATKSTKLGGGSIYRKYDEDEDDDRDRDDWDGGRTEITESTALSGITAGPSDIYAREKREEKRRRREAEKRRKRGAERDKDKDRGKSGGGGGKKSKSRSQSRHAREGVLDEEAEKEAREQLRNYREERPARVGGLNKMAEGSDWEGSTNPAGSMLSSGMQSSSALSSAVTATEAASAGVQAHAPVATGGGGGGGGAAATQPSSSSKTVVPKGGGIRKVYSVADRTTARENERLRAEARRLREEGRSARRDLIYQRALGGAATRDEQSESLLSGSGSGSGAGGGGGGGGSSVGSSALSREHGGGGTKSYHHPLPELREHRRREREEKRARKGGYQRGNTRDEELEDEVD</sequence>
<dbReference type="OrthoDB" id="5393404at2759"/>
<feature type="compositionally biased region" description="Low complexity" evidence="1">
    <location>
        <begin position="263"/>
        <end position="289"/>
    </location>
</feature>
<evidence type="ECO:0008006" key="5">
    <source>
        <dbReference type="Google" id="ProtNLM"/>
    </source>
</evidence>
<feature type="compositionally biased region" description="Gly residues" evidence="1">
    <location>
        <begin position="299"/>
        <end position="308"/>
    </location>
</feature>
<feature type="compositionally biased region" description="Basic and acidic residues" evidence="1">
    <location>
        <begin position="166"/>
        <end position="198"/>
    </location>
</feature>
<feature type="transmembrane region" description="Helical" evidence="2">
    <location>
        <begin position="57"/>
        <end position="79"/>
    </location>
</feature>
<keyword evidence="4" id="KW-1185">Reference proteome</keyword>
<name>A0A0M8MUU6_ESCWE</name>
<evidence type="ECO:0000256" key="1">
    <source>
        <dbReference type="SAM" id="MobiDB-lite"/>
    </source>
</evidence>
<keyword evidence="2" id="KW-0812">Transmembrane</keyword>
<organism evidence="3 4">
    <name type="scientific">Escovopsis weberi</name>
    <dbReference type="NCBI Taxonomy" id="150374"/>
    <lineage>
        <taxon>Eukaryota</taxon>
        <taxon>Fungi</taxon>
        <taxon>Dikarya</taxon>
        <taxon>Ascomycota</taxon>
        <taxon>Pezizomycotina</taxon>
        <taxon>Sordariomycetes</taxon>
        <taxon>Hypocreomycetidae</taxon>
        <taxon>Hypocreales</taxon>
        <taxon>Hypocreaceae</taxon>
        <taxon>Escovopsis</taxon>
    </lineage>
</organism>